<accession>B2VR33</accession>
<dbReference type="PANTHER" id="PTHR15410:SF2">
    <property type="entry name" value="HIRA-INTERACTING PROTEIN 3"/>
    <property type="match status" value="1"/>
</dbReference>
<organism evidence="2 3">
    <name type="scientific">Pyrenophora tritici-repentis (strain Pt-1C-BFP)</name>
    <name type="common">Wheat tan spot fungus</name>
    <name type="synonym">Drechslera tritici-repentis</name>
    <dbReference type="NCBI Taxonomy" id="426418"/>
    <lineage>
        <taxon>Eukaryota</taxon>
        <taxon>Fungi</taxon>
        <taxon>Dikarya</taxon>
        <taxon>Ascomycota</taxon>
        <taxon>Pezizomycotina</taxon>
        <taxon>Dothideomycetes</taxon>
        <taxon>Pleosporomycetidae</taxon>
        <taxon>Pleosporales</taxon>
        <taxon>Pleosporineae</taxon>
        <taxon>Pleosporaceae</taxon>
        <taxon>Pyrenophora</taxon>
    </lineage>
</organism>
<gene>
    <name evidence="2" type="ORF">PTRG_00382</name>
</gene>
<dbReference type="eggNOG" id="ENOG502S0AG">
    <property type="taxonomic scope" value="Eukaryota"/>
</dbReference>
<dbReference type="EMBL" id="DS231615">
    <property type="protein sequence ID" value="EDU39820.1"/>
    <property type="molecule type" value="Genomic_DNA"/>
</dbReference>
<feature type="compositionally biased region" description="Basic and acidic residues" evidence="1">
    <location>
        <begin position="136"/>
        <end position="151"/>
    </location>
</feature>
<feature type="compositionally biased region" description="Basic residues" evidence="1">
    <location>
        <begin position="166"/>
        <end position="177"/>
    </location>
</feature>
<name>B2VR33_PYRTR</name>
<dbReference type="Proteomes" id="UP000001471">
    <property type="component" value="Unassembled WGS sequence"/>
</dbReference>
<dbReference type="InParanoid" id="B2VR33"/>
<proteinExistence type="predicted"/>
<protein>
    <submittedName>
        <fullName evidence="2">Uncharacterized protein</fullName>
    </submittedName>
</protein>
<sequence length="351" mass="38414">MSDSERDGPSEAAIASKLRDTVIAIHKSGKDDDLTVKRVRARAEKELGLEEGFFKTNSTWKQKSQELIVDAVPTPKKQVPTPRAKPAEKKTKAASETTRGVKRKAAAPAKKAKKRAKTESEESEAHLSEPPAEISDAEKEESKQPEAKEEISDSDLSSVIDEAPAKKKKAAAAKGKKEKAPAKPKAAPKAKAEDDPDTVEVKRLQGWLVKCGIRKVWARDPELSKCDTTKEKIRVLKGWLKDVGMDGKYSNEKAAKIKEQREFAKDLEAIKEGELAWGKTNEVTATGRPSRRAAARPVPQQKIVLEDDSEEEAESGGDDNSDDNDDDDVQVDSEEEDDGDKSDDSAGDDSE</sequence>
<feature type="region of interest" description="Disordered" evidence="1">
    <location>
        <begin position="60"/>
        <end position="199"/>
    </location>
</feature>
<dbReference type="GO" id="GO:0005634">
    <property type="term" value="C:nucleus"/>
    <property type="evidence" value="ECO:0007669"/>
    <property type="project" value="TreeGrafter"/>
</dbReference>
<reference evidence="3" key="1">
    <citation type="journal article" date="2013" name="G3 (Bethesda)">
        <title>Comparative genomics of a plant-pathogenic fungus, Pyrenophora tritici-repentis, reveals transduplication and the impact of repeat elements on pathogenicity and population divergence.</title>
        <authorList>
            <person name="Manning V.A."/>
            <person name="Pandelova I."/>
            <person name="Dhillon B."/>
            <person name="Wilhelm L.J."/>
            <person name="Goodwin S.B."/>
            <person name="Berlin A.M."/>
            <person name="Figueroa M."/>
            <person name="Freitag M."/>
            <person name="Hane J.K."/>
            <person name="Henrissat B."/>
            <person name="Holman W.H."/>
            <person name="Kodira C.D."/>
            <person name="Martin J."/>
            <person name="Oliver R.P."/>
            <person name="Robbertse B."/>
            <person name="Schackwitz W."/>
            <person name="Schwartz D.C."/>
            <person name="Spatafora J.W."/>
            <person name="Turgeon B.G."/>
            <person name="Yandava C."/>
            <person name="Young S."/>
            <person name="Zhou S."/>
            <person name="Zeng Q."/>
            <person name="Grigoriev I.V."/>
            <person name="Ma L.-J."/>
            <person name="Ciuffetti L.M."/>
        </authorList>
    </citation>
    <scope>NUCLEOTIDE SEQUENCE [LARGE SCALE GENOMIC DNA]</scope>
    <source>
        <strain evidence="3">Pt-1C-BFP</strain>
    </source>
</reference>
<dbReference type="InterPro" id="IPR037647">
    <property type="entry name" value="HIRIP3"/>
</dbReference>
<feature type="compositionally biased region" description="Basic and acidic residues" evidence="1">
    <location>
        <begin position="117"/>
        <end position="127"/>
    </location>
</feature>
<feature type="region of interest" description="Disordered" evidence="1">
    <location>
        <begin position="274"/>
        <end position="351"/>
    </location>
</feature>
<dbReference type="PANTHER" id="PTHR15410">
    <property type="entry name" value="HIRA-INTERACTING PROTEIN 3"/>
    <property type="match status" value="1"/>
</dbReference>
<evidence type="ECO:0000256" key="1">
    <source>
        <dbReference type="SAM" id="MobiDB-lite"/>
    </source>
</evidence>
<dbReference type="HOGENOM" id="CLU_033002_1_0_1"/>
<dbReference type="AlphaFoldDB" id="B2VR33"/>
<feature type="compositionally biased region" description="Acidic residues" evidence="1">
    <location>
        <begin position="306"/>
        <end position="351"/>
    </location>
</feature>
<evidence type="ECO:0000313" key="2">
    <source>
        <dbReference type="EMBL" id="EDU39820.1"/>
    </source>
</evidence>
<dbReference type="OMA" id="CGIRKIW"/>
<dbReference type="STRING" id="426418.B2VR33"/>
<evidence type="ECO:0000313" key="3">
    <source>
        <dbReference type="Proteomes" id="UP000001471"/>
    </source>
</evidence>
<dbReference type="OrthoDB" id="552755at2759"/>
<feature type="compositionally biased region" description="Basic residues" evidence="1">
    <location>
        <begin position="100"/>
        <end position="116"/>
    </location>
</feature>